<dbReference type="EC" id="2.7.7.108" evidence="5"/>
<accession>A0ABP6URN3</accession>
<keyword evidence="10" id="KW-1185">Reference proteome</keyword>
<keyword evidence="2" id="KW-0548">Nucleotidyltransferase</keyword>
<dbReference type="InterPro" id="IPR036597">
    <property type="entry name" value="Fido-like_dom_sf"/>
</dbReference>
<evidence type="ECO:0000313" key="9">
    <source>
        <dbReference type="EMBL" id="GAA3513721.1"/>
    </source>
</evidence>
<evidence type="ECO:0000256" key="4">
    <source>
        <dbReference type="ARBA" id="ARBA00022840"/>
    </source>
</evidence>
<sequence>MSQLEFVDPRSERIWTAGWDPALQTGYAGHEPWPPRDDAELVYVIGTTPHEAGTLPDFLRRLEALHGVTPPPEVLGALSSSDMQASDTYLRFWDDAMIGGKPWEIGTEHQRWDGNLDPDTWDPEVGAPVLRNLVGARTYDELRQAEDVLVPMRAAELADLGLPATFDLDGLRSIHRQLFQDVYEWAGELRTVDMAKGYSRFVAADQLETAWAPISDALRYTDLLRTIPESEYPGALAETYVAVLVAHVSREGNGRSTRDT</sequence>
<evidence type="ECO:0000256" key="5">
    <source>
        <dbReference type="ARBA" id="ARBA00034531"/>
    </source>
</evidence>
<evidence type="ECO:0000259" key="8">
    <source>
        <dbReference type="PROSITE" id="PS51459"/>
    </source>
</evidence>
<evidence type="ECO:0000313" key="10">
    <source>
        <dbReference type="Proteomes" id="UP001499841"/>
    </source>
</evidence>
<comment type="catalytic activity">
    <reaction evidence="7">
        <text>L-tyrosyl-[protein] + ATP = O-(5'-adenylyl)-L-tyrosyl-[protein] + diphosphate</text>
        <dbReference type="Rhea" id="RHEA:54288"/>
        <dbReference type="Rhea" id="RHEA-COMP:10136"/>
        <dbReference type="Rhea" id="RHEA-COMP:13846"/>
        <dbReference type="ChEBI" id="CHEBI:30616"/>
        <dbReference type="ChEBI" id="CHEBI:33019"/>
        <dbReference type="ChEBI" id="CHEBI:46858"/>
        <dbReference type="ChEBI" id="CHEBI:83624"/>
        <dbReference type="EC" id="2.7.7.108"/>
    </reaction>
</comment>
<dbReference type="Proteomes" id="UP001499841">
    <property type="component" value="Unassembled WGS sequence"/>
</dbReference>
<dbReference type="RefSeq" id="WP_345045593.1">
    <property type="nucleotide sequence ID" value="NZ_BAABBA010000047.1"/>
</dbReference>
<dbReference type="EMBL" id="BAABBA010000047">
    <property type="protein sequence ID" value="GAA3513721.1"/>
    <property type="molecule type" value="Genomic_DNA"/>
</dbReference>
<dbReference type="Gene3D" id="1.10.3290.10">
    <property type="entry name" value="Fido-like domain"/>
    <property type="match status" value="1"/>
</dbReference>
<keyword evidence="1" id="KW-0808">Transferase</keyword>
<feature type="domain" description="Fido" evidence="8">
    <location>
        <begin position="166"/>
        <end position="260"/>
    </location>
</feature>
<dbReference type="SUPFAM" id="SSF140931">
    <property type="entry name" value="Fic-like"/>
    <property type="match status" value="1"/>
</dbReference>
<comment type="catalytic activity">
    <reaction evidence="6">
        <text>L-threonyl-[protein] + ATP = 3-O-(5'-adenylyl)-L-threonyl-[protein] + diphosphate</text>
        <dbReference type="Rhea" id="RHEA:54292"/>
        <dbReference type="Rhea" id="RHEA-COMP:11060"/>
        <dbReference type="Rhea" id="RHEA-COMP:13847"/>
        <dbReference type="ChEBI" id="CHEBI:30013"/>
        <dbReference type="ChEBI" id="CHEBI:30616"/>
        <dbReference type="ChEBI" id="CHEBI:33019"/>
        <dbReference type="ChEBI" id="CHEBI:138113"/>
        <dbReference type="EC" id="2.7.7.108"/>
    </reaction>
</comment>
<dbReference type="PROSITE" id="PS51459">
    <property type="entry name" value="FIDO"/>
    <property type="match status" value="1"/>
</dbReference>
<evidence type="ECO:0000256" key="7">
    <source>
        <dbReference type="ARBA" id="ARBA00048696"/>
    </source>
</evidence>
<name>A0ABP6URN3_9MICO</name>
<reference evidence="10" key="1">
    <citation type="journal article" date="2019" name="Int. J. Syst. Evol. Microbiol.">
        <title>The Global Catalogue of Microorganisms (GCM) 10K type strain sequencing project: providing services to taxonomists for standard genome sequencing and annotation.</title>
        <authorList>
            <consortium name="The Broad Institute Genomics Platform"/>
            <consortium name="The Broad Institute Genome Sequencing Center for Infectious Disease"/>
            <person name="Wu L."/>
            <person name="Ma J."/>
        </authorList>
    </citation>
    <scope>NUCLEOTIDE SEQUENCE [LARGE SCALE GENOMIC DNA]</scope>
    <source>
        <strain evidence="10">JCM 17459</strain>
    </source>
</reference>
<evidence type="ECO:0000256" key="3">
    <source>
        <dbReference type="ARBA" id="ARBA00022741"/>
    </source>
</evidence>
<evidence type="ECO:0000256" key="2">
    <source>
        <dbReference type="ARBA" id="ARBA00022695"/>
    </source>
</evidence>
<gene>
    <name evidence="9" type="ORF">GCM10022262_41840</name>
</gene>
<organism evidence="9 10">
    <name type="scientific">Georgenia daeguensis</name>
    <dbReference type="NCBI Taxonomy" id="908355"/>
    <lineage>
        <taxon>Bacteria</taxon>
        <taxon>Bacillati</taxon>
        <taxon>Actinomycetota</taxon>
        <taxon>Actinomycetes</taxon>
        <taxon>Micrococcales</taxon>
        <taxon>Bogoriellaceae</taxon>
        <taxon>Georgenia</taxon>
    </lineage>
</organism>
<evidence type="ECO:0000256" key="6">
    <source>
        <dbReference type="ARBA" id="ARBA00047939"/>
    </source>
</evidence>
<protein>
    <recommendedName>
        <fullName evidence="5">protein adenylyltransferase</fullName>
        <ecNumber evidence="5">2.7.7.108</ecNumber>
    </recommendedName>
</protein>
<dbReference type="PANTHER" id="PTHR39560:SF1">
    <property type="entry name" value="PROTEIN ADENYLYLTRANSFERASE FIC-RELATED"/>
    <property type="match status" value="1"/>
</dbReference>
<dbReference type="Pfam" id="PF02661">
    <property type="entry name" value="Fic"/>
    <property type="match status" value="1"/>
</dbReference>
<keyword evidence="4" id="KW-0067">ATP-binding</keyword>
<evidence type="ECO:0000256" key="1">
    <source>
        <dbReference type="ARBA" id="ARBA00022679"/>
    </source>
</evidence>
<proteinExistence type="predicted"/>
<dbReference type="InterPro" id="IPR003812">
    <property type="entry name" value="Fido"/>
</dbReference>
<keyword evidence="3" id="KW-0547">Nucleotide-binding</keyword>
<comment type="caution">
    <text evidence="9">The sequence shown here is derived from an EMBL/GenBank/DDBJ whole genome shotgun (WGS) entry which is preliminary data.</text>
</comment>
<dbReference type="PANTHER" id="PTHR39560">
    <property type="entry name" value="PROTEIN ADENYLYLTRANSFERASE FIC-RELATED"/>
    <property type="match status" value="1"/>
</dbReference>